<accession>A0A382FWW7</accession>
<reference evidence="7" key="1">
    <citation type="submission" date="2018-05" db="EMBL/GenBank/DDBJ databases">
        <authorList>
            <person name="Lanie J.A."/>
            <person name="Ng W.-L."/>
            <person name="Kazmierczak K.M."/>
            <person name="Andrzejewski T.M."/>
            <person name="Davidsen T.M."/>
            <person name="Wayne K.J."/>
            <person name="Tettelin H."/>
            <person name="Glass J.I."/>
            <person name="Rusch D."/>
            <person name="Podicherti R."/>
            <person name="Tsui H.-C.T."/>
            <person name="Winkler M.E."/>
        </authorList>
    </citation>
    <scope>NUCLEOTIDE SEQUENCE</scope>
</reference>
<feature type="domain" description="CusB-like beta-barrel" evidence="6">
    <location>
        <begin position="280"/>
        <end position="354"/>
    </location>
</feature>
<feature type="domain" description="Multidrug resistance protein MdtA-like barrel-sandwich hybrid" evidence="5">
    <location>
        <begin position="80"/>
        <end position="271"/>
    </location>
</feature>
<keyword evidence="2 3" id="KW-0175">Coiled coil</keyword>
<gene>
    <name evidence="7" type="ORF">METZ01_LOCUS219581</name>
</gene>
<feature type="transmembrane region" description="Helical" evidence="4">
    <location>
        <begin position="7"/>
        <end position="24"/>
    </location>
</feature>
<dbReference type="InterPro" id="IPR058792">
    <property type="entry name" value="Beta-barrel_RND_2"/>
</dbReference>
<proteinExistence type="predicted"/>
<dbReference type="Pfam" id="PF25954">
    <property type="entry name" value="Beta-barrel_RND_2"/>
    <property type="match status" value="1"/>
</dbReference>
<dbReference type="InterPro" id="IPR058625">
    <property type="entry name" value="MdtA-like_BSH"/>
</dbReference>
<evidence type="ECO:0000259" key="6">
    <source>
        <dbReference type="Pfam" id="PF25954"/>
    </source>
</evidence>
<evidence type="ECO:0000256" key="4">
    <source>
        <dbReference type="SAM" id="Phobius"/>
    </source>
</evidence>
<dbReference type="EMBL" id="UINC01051964">
    <property type="protein sequence ID" value="SVB66727.1"/>
    <property type="molecule type" value="Genomic_DNA"/>
</dbReference>
<dbReference type="InterPro" id="IPR050465">
    <property type="entry name" value="UPF0194_transport"/>
</dbReference>
<evidence type="ECO:0000256" key="2">
    <source>
        <dbReference type="ARBA" id="ARBA00023054"/>
    </source>
</evidence>
<dbReference type="SUPFAM" id="SSF111369">
    <property type="entry name" value="HlyD-like secretion proteins"/>
    <property type="match status" value="2"/>
</dbReference>
<dbReference type="GO" id="GO:1990961">
    <property type="term" value="P:xenobiotic detoxification by transmembrane export across the plasma membrane"/>
    <property type="evidence" value="ECO:0007669"/>
    <property type="project" value="InterPro"/>
</dbReference>
<dbReference type="NCBIfam" id="TIGR01730">
    <property type="entry name" value="RND_mfp"/>
    <property type="match status" value="1"/>
</dbReference>
<dbReference type="Gene3D" id="6.10.140.1990">
    <property type="match status" value="1"/>
</dbReference>
<feature type="coiled-coil region" evidence="3">
    <location>
        <begin position="113"/>
        <end position="212"/>
    </location>
</feature>
<keyword evidence="4" id="KW-0812">Transmembrane</keyword>
<evidence type="ECO:0000256" key="3">
    <source>
        <dbReference type="SAM" id="Coils"/>
    </source>
</evidence>
<evidence type="ECO:0000259" key="5">
    <source>
        <dbReference type="Pfam" id="PF25917"/>
    </source>
</evidence>
<dbReference type="Gene3D" id="2.40.30.170">
    <property type="match status" value="1"/>
</dbReference>
<dbReference type="Gene3D" id="2.40.50.100">
    <property type="match status" value="1"/>
</dbReference>
<comment type="subcellular location">
    <subcellularLocation>
        <location evidence="1">Cell envelope</location>
    </subcellularLocation>
</comment>
<evidence type="ECO:0000313" key="7">
    <source>
        <dbReference type="EMBL" id="SVB66727.1"/>
    </source>
</evidence>
<dbReference type="Gene3D" id="2.40.420.20">
    <property type="match status" value="1"/>
</dbReference>
<dbReference type="InterPro" id="IPR006143">
    <property type="entry name" value="RND_pump_MFP"/>
</dbReference>
<keyword evidence="4" id="KW-1133">Transmembrane helix</keyword>
<keyword evidence="4" id="KW-0472">Membrane</keyword>
<dbReference type="GO" id="GO:1990195">
    <property type="term" value="C:macrolide transmembrane transporter complex"/>
    <property type="evidence" value="ECO:0007669"/>
    <property type="project" value="InterPro"/>
</dbReference>
<dbReference type="GO" id="GO:0019898">
    <property type="term" value="C:extrinsic component of membrane"/>
    <property type="evidence" value="ECO:0007669"/>
    <property type="project" value="InterPro"/>
</dbReference>
<sequence length="430" mass="48061">MRTPGKFLRFAIIIIFLGFIGLLTREGKFSPVWENVQGLFSGKKEHKLTFADYEFKPVIRKDIYQKVLATGTVTLKTGAEVKIGARISGQLEKLLVKIGDIVRAGDMIATIEHEDLLARVAQFTADLKAEEARLKKIKEEGPLEINKLKAGLEELNVQISLAQKMLSRNQALRKKGIVSESVVDEADERLLVLNAQINLVEEEIKLEEVRLQNDIRLQDAKVEKAVANILEEETQLSYATVTAPIDGVVAFVSTQEGETVVASMSAPTFVTLIDLKKIEVTAFVDETDIGKIQERQKVKFTVDAFPKKFFDAEIREIRPKAVIKDNVVNYEVMLEIFKKNISLLRPEMTANIVVTTGVHENVLVVPRGAVKRSGKKSFAVMKTEIALSEKSIELGWRDGDAQEVVSGLSDGDQVGILIKPKKKKRGRRRR</sequence>
<organism evidence="7">
    <name type="scientific">marine metagenome</name>
    <dbReference type="NCBI Taxonomy" id="408172"/>
    <lineage>
        <taxon>unclassified sequences</taxon>
        <taxon>metagenomes</taxon>
        <taxon>ecological metagenomes</taxon>
    </lineage>
</organism>
<dbReference type="GO" id="GO:0030313">
    <property type="term" value="C:cell envelope"/>
    <property type="evidence" value="ECO:0007669"/>
    <property type="project" value="UniProtKB-SubCell"/>
</dbReference>
<protein>
    <submittedName>
        <fullName evidence="7">Uncharacterized protein</fullName>
    </submittedName>
</protein>
<dbReference type="GO" id="GO:0022857">
    <property type="term" value="F:transmembrane transporter activity"/>
    <property type="evidence" value="ECO:0007669"/>
    <property type="project" value="InterPro"/>
</dbReference>
<dbReference type="AlphaFoldDB" id="A0A382FWW7"/>
<dbReference type="PANTHER" id="PTHR32347">
    <property type="entry name" value="EFFLUX SYSTEM COMPONENT YKNX-RELATED"/>
    <property type="match status" value="1"/>
</dbReference>
<dbReference type="InterPro" id="IPR030190">
    <property type="entry name" value="MacA_alpha-hairpin_sf"/>
</dbReference>
<name>A0A382FWW7_9ZZZZ</name>
<evidence type="ECO:0000256" key="1">
    <source>
        <dbReference type="ARBA" id="ARBA00004196"/>
    </source>
</evidence>
<dbReference type="Pfam" id="PF25917">
    <property type="entry name" value="BSH_RND"/>
    <property type="match status" value="1"/>
</dbReference>